<organism evidence="1 2">
    <name type="scientific">Prochlorococcus marinus (strain MIT 9303)</name>
    <dbReference type="NCBI Taxonomy" id="59922"/>
    <lineage>
        <taxon>Bacteria</taxon>
        <taxon>Bacillati</taxon>
        <taxon>Cyanobacteriota</taxon>
        <taxon>Cyanophyceae</taxon>
        <taxon>Synechococcales</taxon>
        <taxon>Prochlorococcaceae</taxon>
        <taxon>Prochlorococcus</taxon>
    </lineage>
</organism>
<dbReference type="EMBL" id="CP000554">
    <property type="protein sequence ID" value="ABM78189.1"/>
    <property type="molecule type" value="Genomic_DNA"/>
</dbReference>
<sequence>MVDCKLSDLLVSSGFLTFFRQFQRHFAEKEISIFFAVRLDRRCPSTYLRKFSP</sequence>
<proteinExistence type="predicted"/>
<dbReference type="STRING" id="59922.P9303_14431"/>
<reference evidence="1 2" key="1">
    <citation type="journal article" date="2007" name="PLoS Genet.">
        <title>Patterns and implications of gene gain and loss in the evolution of Prochlorococcus.</title>
        <authorList>
            <person name="Kettler G.C."/>
            <person name="Martiny A.C."/>
            <person name="Huang K."/>
            <person name="Zucker J."/>
            <person name="Coleman M.L."/>
            <person name="Rodrigue S."/>
            <person name="Chen F."/>
            <person name="Lapidus A."/>
            <person name="Ferriera S."/>
            <person name="Johnson J."/>
            <person name="Steglich C."/>
            <person name="Church G.M."/>
            <person name="Richardson P."/>
            <person name="Chisholm S.W."/>
        </authorList>
    </citation>
    <scope>NUCLEOTIDE SEQUENCE [LARGE SCALE GENOMIC DNA]</scope>
    <source>
        <strain evidence="1 2">MIT 9303</strain>
    </source>
</reference>
<accession>A2C9M9</accession>
<evidence type="ECO:0000313" key="1">
    <source>
        <dbReference type="EMBL" id="ABM78189.1"/>
    </source>
</evidence>
<dbReference type="AlphaFoldDB" id="A2C9M9"/>
<protein>
    <submittedName>
        <fullName evidence="1">Uncharacterized protein</fullName>
    </submittedName>
</protein>
<dbReference type="HOGENOM" id="CLU_3065005_0_0_3"/>
<evidence type="ECO:0000313" key="2">
    <source>
        <dbReference type="Proteomes" id="UP000002274"/>
    </source>
</evidence>
<gene>
    <name evidence="1" type="ordered locus">P9303_14431</name>
</gene>
<dbReference type="Proteomes" id="UP000002274">
    <property type="component" value="Chromosome"/>
</dbReference>
<dbReference type="KEGG" id="pmf:P9303_14431"/>
<name>A2C9M9_PROM3</name>